<evidence type="ECO:0000313" key="2">
    <source>
        <dbReference type="Proteomes" id="UP000315842"/>
    </source>
</evidence>
<proteinExistence type="predicted"/>
<dbReference type="RefSeq" id="WP_141322064.1">
    <property type="nucleotide sequence ID" value="NZ_BJLP01000058.1"/>
</dbReference>
<dbReference type="EMBL" id="BJLP01000058">
    <property type="protein sequence ID" value="GEA82359.1"/>
    <property type="molecule type" value="Genomic_DNA"/>
</dbReference>
<dbReference type="AlphaFoldDB" id="A0A4Y3KD10"/>
<protein>
    <recommendedName>
        <fullName evidence="3">Cthe-2314-like HEPN domain-containing protein</fullName>
    </recommendedName>
</protein>
<comment type="caution">
    <text evidence="1">The sequence shown here is derived from an EMBL/GenBank/DDBJ whole genome shotgun (WGS) entry which is preliminary data.</text>
</comment>
<gene>
    <name evidence="1" type="ORF">CUD01_28030</name>
</gene>
<evidence type="ECO:0008006" key="3">
    <source>
        <dbReference type="Google" id="ProtNLM"/>
    </source>
</evidence>
<sequence length="177" mass="19644">MLAISFPLIAAHHAEAAQDVDPWGVPDRMLGPIPDGFYGAVGRVVTLSALLEDRLRALLQAVRHAPQTAHAKDAPGRFIPELRRQAAKLGPDWARLAGYLDDVDAALERRNVLVHNLWQSKDGHFYGHRLDRTPKRASATTTLDELHADIAELVRLIDGWQPWFALAGSIPWRQGDT</sequence>
<keyword evidence="2" id="KW-1185">Reference proteome</keyword>
<dbReference type="Proteomes" id="UP000315842">
    <property type="component" value="Unassembled WGS sequence"/>
</dbReference>
<organism evidence="1 2">
    <name type="scientific">Cellulomonas uda</name>
    <dbReference type="NCBI Taxonomy" id="1714"/>
    <lineage>
        <taxon>Bacteria</taxon>
        <taxon>Bacillati</taxon>
        <taxon>Actinomycetota</taxon>
        <taxon>Actinomycetes</taxon>
        <taxon>Micrococcales</taxon>
        <taxon>Cellulomonadaceae</taxon>
        <taxon>Cellulomonas</taxon>
    </lineage>
</organism>
<evidence type="ECO:0000313" key="1">
    <source>
        <dbReference type="EMBL" id="GEA82359.1"/>
    </source>
</evidence>
<name>A0A4Y3KD10_CELUD</name>
<reference evidence="1 2" key="1">
    <citation type="submission" date="2019-06" db="EMBL/GenBank/DDBJ databases">
        <title>Whole genome shotgun sequence of Cellulomonas uda NBRC 3747.</title>
        <authorList>
            <person name="Hosoyama A."/>
            <person name="Uohara A."/>
            <person name="Ohji S."/>
            <person name="Ichikawa N."/>
        </authorList>
    </citation>
    <scope>NUCLEOTIDE SEQUENCE [LARGE SCALE GENOMIC DNA]</scope>
    <source>
        <strain evidence="1 2">NBRC 3747</strain>
    </source>
</reference>
<accession>A0A4Y3KD10</accession>